<evidence type="ECO:0000313" key="1">
    <source>
        <dbReference type="EMBL" id="TMP39938.1"/>
    </source>
</evidence>
<dbReference type="AlphaFoldDB" id="A0A5S3X5G5"/>
<accession>A0A5S3X5G5</accession>
<dbReference type="EMBL" id="PNCJ01000003">
    <property type="protein sequence ID" value="TMP39938.1"/>
    <property type="molecule type" value="Genomic_DNA"/>
</dbReference>
<dbReference type="Proteomes" id="UP000306719">
    <property type="component" value="Unassembled WGS sequence"/>
</dbReference>
<protein>
    <submittedName>
        <fullName evidence="1">Uncharacterized protein</fullName>
    </submittedName>
</protein>
<proteinExistence type="predicted"/>
<name>A0A5S3X5G5_9GAMM</name>
<gene>
    <name evidence="1" type="ORF">CWB98_00380</name>
</gene>
<organism evidence="1 2">
    <name type="scientific">Pseudoalteromonas rubra</name>
    <dbReference type="NCBI Taxonomy" id="43658"/>
    <lineage>
        <taxon>Bacteria</taxon>
        <taxon>Pseudomonadati</taxon>
        <taxon>Pseudomonadota</taxon>
        <taxon>Gammaproteobacteria</taxon>
        <taxon>Alteromonadales</taxon>
        <taxon>Pseudoalteromonadaceae</taxon>
        <taxon>Pseudoalteromonas</taxon>
    </lineage>
</organism>
<reference evidence="1 2" key="1">
    <citation type="submission" date="2018-01" db="EMBL/GenBank/DDBJ databases">
        <authorList>
            <person name="Paulsen S."/>
            <person name="Gram L.K."/>
        </authorList>
    </citation>
    <scope>NUCLEOTIDE SEQUENCE [LARGE SCALE GENOMIC DNA]</scope>
    <source>
        <strain evidence="1 2">S2599</strain>
    </source>
</reference>
<reference evidence="2" key="2">
    <citation type="submission" date="2019-06" db="EMBL/GenBank/DDBJ databases">
        <title>Co-occurence of chitin degradation, pigmentation and bioactivity in marine Pseudoalteromonas.</title>
        <authorList>
            <person name="Sonnenschein E.C."/>
            <person name="Bech P.K."/>
        </authorList>
    </citation>
    <scope>NUCLEOTIDE SEQUENCE [LARGE SCALE GENOMIC DNA]</scope>
    <source>
        <strain evidence="2">S2599</strain>
    </source>
</reference>
<evidence type="ECO:0000313" key="2">
    <source>
        <dbReference type="Proteomes" id="UP000306719"/>
    </source>
</evidence>
<sequence length="69" mass="7641">MLRQIEQVLSDIGIRYHPERVMFSTTIALFSHTRRGICLSLSLELSVSVPAYLLYALCSLLEDPASSAG</sequence>
<comment type="caution">
    <text evidence="1">The sequence shown here is derived from an EMBL/GenBank/DDBJ whole genome shotgun (WGS) entry which is preliminary data.</text>
</comment>